<dbReference type="AlphaFoldDB" id="A0A5J6MF34"/>
<evidence type="ECO:0000256" key="3">
    <source>
        <dbReference type="ARBA" id="ARBA00022448"/>
    </source>
</evidence>
<dbReference type="PANTHER" id="PTHR42929:SF1">
    <property type="entry name" value="INNER MEMBRANE ABC TRANSPORTER PERMEASE PROTEIN YDCU-RELATED"/>
    <property type="match status" value="1"/>
</dbReference>
<dbReference type="PANTHER" id="PTHR42929">
    <property type="entry name" value="INNER MEMBRANE ABC TRANSPORTER PERMEASE PROTEIN YDCU-RELATED-RELATED"/>
    <property type="match status" value="1"/>
</dbReference>
<dbReference type="InterPro" id="IPR000515">
    <property type="entry name" value="MetI-like"/>
</dbReference>
<dbReference type="InterPro" id="IPR035906">
    <property type="entry name" value="MetI-like_sf"/>
</dbReference>
<name>A0A5J6MF34_9PROT</name>
<protein>
    <submittedName>
        <fullName evidence="10">Spermidine/putrescine ABC transporter</fullName>
    </submittedName>
</protein>
<comment type="similarity">
    <text evidence="2">Belongs to the binding-protein-dependent transport system permease family. CysTW subfamily.</text>
</comment>
<dbReference type="SUPFAM" id="SSF161098">
    <property type="entry name" value="MetI-like"/>
    <property type="match status" value="1"/>
</dbReference>
<feature type="transmembrane region" description="Helical" evidence="8">
    <location>
        <begin position="63"/>
        <end position="83"/>
    </location>
</feature>
<dbReference type="Gene3D" id="1.10.3720.10">
    <property type="entry name" value="MetI-like"/>
    <property type="match status" value="1"/>
</dbReference>
<evidence type="ECO:0000259" key="9">
    <source>
        <dbReference type="PROSITE" id="PS50928"/>
    </source>
</evidence>
<evidence type="ECO:0000256" key="2">
    <source>
        <dbReference type="ARBA" id="ARBA00007069"/>
    </source>
</evidence>
<proteinExistence type="inferred from homology"/>
<dbReference type="GO" id="GO:0055085">
    <property type="term" value="P:transmembrane transport"/>
    <property type="evidence" value="ECO:0007669"/>
    <property type="project" value="InterPro"/>
</dbReference>
<feature type="transmembrane region" description="Helical" evidence="8">
    <location>
        <begin position="141"/>
        <end position="162"/>
    </location>
</feature>
<evidence type="ECO:0000313" key="11">
    <source>
        <dbReference type="Proteomes" id="UP000326202"/>
    </source>
</evidence>
<dbReference type="Pfam" id="PF00528">
    <property type="entry name" value="BPD_transp_1"/>
    <property type="match status" value="1"/>
</dbReference>
<dbReference type="EMBL" id="CP042906">
    <property type="protein sequence ID" value="QEX16042.1"/>
    <property type="molecule type" value="Genomic_DNA"/>
</dbReference>
<dbReference type="PROSITE" id="PS50928">
    <property type="entry name" value="ABC_TM1"/>
    <property type="match status" value="1"/>
</dbReference>
<reference evidence="10 11" key="1">
    <citation type="submission" date="2019-08" db="EMBL/GenBank/DDBJ databases">
        <title>Hyperibacter terrae gen. nov., sp. nov. and Hyperibacter viscosus sp. nov., two new members in the family Rhodospirillaceae isolated from the rhizosphere of Hypericum perforatum.</title>
        <authorList>
            <person name="Noviana Z."/>
        </authorList>
    </citation>
    <scope>NUCLEOTIDE SEQUENCE [LARGE SCALE GENOMIC DNA]</scope>
    <source>
        <strain evidence="10 11">R5913</strain>
    </source>
</reference>
<feature type="transmembrane region" description="Helical" evidence="8">
    <location>
        <begin position="12"/>
        <end position="34"/>
    </location>
</feature>
<keyword evidence="11" id="KW-1185">Reference proteome</keyword>
<evidence type="ECO:0000256" key="4">
    <source>
        <dbReference type="ARBA" id="ARBA00022475"/>
    </source>
</evidence>
<keyword evidence="4" id="KW-1003">Cell membrane</keyword>
<keyword evidence="6 8" id="KW-1133">Transmembrane helix</keyword>
<feature type="transmembrane region" description="Helical" evidence="8">
    <location>
        <begin position="201"/>
        <end position="219"/>
    </location>
</feature>
<evidence type="ECO:0000256" key="5">
    <source>
        <dbReference type="ARBA" id="ARBA00022692"/>
    </source>
</evidence>
<evidence type="ECO:0000256" key="8">
    <source>
        <dbReference type="RuleBase" id="RU363032"/>
    </source>
</evidence>
<comment type="subcellular location">
    <subcellularLocation>
        <location evidence="1 8">Cell membrane</location>
        <topology evidence="1 8">Multi-pass membrane protein</topology>
    </subcellularLocation>
</comment>
<keyword evidence="3 8" id="KW-0813">Transport</keyword>
<feature type="transmembrane region" description="Helical" evidence="8">
    <location>
        <begin position="249"/>
        <end position="269"/>
    </location>
</feature>
<gene>
    <name evidence="10" type="ORF">FRZ44_13340</name>
</gene>
<evidence type="ECO:0000256" key="1">
    <source>
        <dbReference type="ARBA" id="ARBA00004651"/>
    </source>
</evidence>
<keyword evidence="7 8" id="KW-0472">Membrane</keyword>
<evidence type="ECO:0000256" key="7">
    <source>
        <dbReference type="ARBA" id="ARBA00023136"/>
    </source>
</evidence>
<organism evidence="10 11">
    <name type="scientific">Hypericibacter terrae</name>
    <dbReference type="NCBI Taxonomy" id="2602015"/>
    <lineage>
        <taxon>Bacteria</taxon>
        <taxon>Pseudomonadati</taxon>
        <taxon>Pseudomonadota</taxon>
        <taxon>Alphaproteobacteria</taxon>
        <taxon>Rhodospirillales</taxon>
        <taxon>Dongiaceae</taxon>
        <taxon>Hypericibacter</taxon>
    </lineage>
</organism>
<evidence type="ECO:0000313" key="10">
    <source>
        <dbReference type="EMBL" id="QEX16042.1"/>
    </source>
</evidence>
<evidence type="ECO:0000256" key="6">
    <source>
        <dbReference type="ARBA" id="ARBA00022989"/>
    </source>
</evidence>
<dbReference type="GO" id="GO:0005886">
    <property type="term" value="C:plasma membrane"/>
    <property type="evidence" value="ECO:0007669"/>
    <property type="project" value="UniProtKB-SubCell"/>
</dbReference>
<dbReference type="CDD" id="cd06261">
    <property type="entry name" value="TM_PBP2"/>
    <property type="match status" value="1"/>
</dbReference>
<accession>A0A5J6MF34</accession>
<dbReference type="RefSeq" id="WP_151176442.1">
    <property type="nucleotide sequence ID" value="NZ_CP042906.1"/>
</dbReference>
<feature type="domain" description="ABC transmembrane type-1" evidence="9">
    <location>
        <begin position="59"/>
        <end position="265"/>
    </location>
</feature>
<dbReference type="KEGG" id="htq:FRZ44_13340"/>
<dbReference type="OrthoDB" id="7915284at2"/>
<sequence length="275" mass="30523">MGRKHWPLLPAGFLYAGVFVAPLLFFFVISFWSVKSRILRPDFTFKNYVATWVQYWDSMANTMAVALMIAAVTTLLAFGFAYAVRFKVGKLEGPLLFLALITLFGGYLVKIYAWKSILGRDGILNQALMELGLVDQPVDALLYNTNAVIITLTYFLLPFAILPIYGNLRAINPATIEAARDLGARRWAVMRDVILPQCEKGIVIAFTLAFLISAGDYVTPRFVGGGAAMMGHFIELQFSLGFNWPQGSAMSFSAMLLSLAIVLVLRAGFRRSLRP</sequence>
<dbReference type="Proteomes" id="UP000326202">
    <property type="component" value="Chromosome"/>
</dbReference>
<keyword evidence="5 8" id="KW-0812">Transmembrane</keyword>
<feature type="transmembrane region" description="Helical" evidence="8">
    <location>
        <begin position="95"/>
        <end position="114"/>
    </location>
</feature>